<evidence type="ECO:0000256" key="1">
    <source>
        <dbReference type="SAM" id="MobiDB-lite"/>
    </source>
</evidence>
<dbReference type="OrthoDB" id="7204167at2"/>
<protein>
    <submittedName>
        <fullName evidence="2">Acyl-CoA thioesterase</fullName>
    </submittedName>
</protein>
<feature type="region of interest" description="Disordered" evidence="1">
    <location>
        <begin position="19"/>
        <end position="50"/>
    </location>
</feature>
<dbReference type="Proteomes" id="UP000321638">
    <property type="component" value="Unassembled WGS sequence"/>
</dbReference>
<gene>
    <name evidence="2" type="ORF">FHP25_24480</name>
</gene>
<sequence length="197" mass="22098">MRSPARVSRRWPIPRASRWPGPWPRSRSAHRRCPVPPSETASALLPDDTHPVSTPEGLAVRHAVTLEWGDCDPAGIIYYPTYFKWWDQGTWRLFWAAGIDRRVMREDMGGIEMPILNAVGTFESTVTPGARLVVESRVERWGNSSFRVAHRVTAQDGRTVAHGNETRCWTSTQAAPGQLKATRIPDDIIARFGGTRA</sequence>
<dbReference type="CDD" id="cd00586">
    <property type="entry name" value="4HBT"/>
    <property type="match status" value="1"/>
</dbReference>
<name>A0A5C8PGA7_9HYPH</name>
<organism evidence="2 3">
    <name type="scientific">Vineibacter terrae</name>
    <dbReference type="NCBI Taxonomy" id="2586908"/>
    <lineage>
        <taxon>Bacteria</taxon>
        <taxon>Pseudomonadati</taxon>
        <taxon>Pseudomonadota</taxon>
        <taxon>Alphaproteobacteria</taxon>
        <taxon>Hyphomicrobiales</taxon>
        <taxon>Vineibacter</taxon>
    </lineage>
</organism>
<proteinExistence type="predicted"/>
<evidence type="ECO:0000313" key="2">
    <source>
        <dbReference type="EMBL" id="TXL72710.1"/>
    </source>
</evidence>
<accession>A0A5C8PGA7</accession>
<dbReference type="Pfam" id="PF13279">
    <property type="entry name" value="4HBT_2"/>
    <property type="match status" value="1"/>
</dbReference>
<dbReference type="Gene3D" id="3.10.129.10">
    <property type="entry name" value="Hotdog Thioesterase"/>
    <property type="match status" value="1"/>
</dbReference>
<comment type="caution">
    <text evidence="2">The sequence shown here is derived from an EMBL/GenBank/DDBJ whole genome shotgun (WGS) entry which is preliminary data.</text>
</comment>
<keyword evidence="3" id="KW-1185">Reference proteome</keyword>
<dbReference type="InterPro" id="IPR029069">
    <property type="entry name" value="HotDog_dom_sf"/>
</dbReference>
<reference evidence="2 3" key="1">
    <citation type="submission" date="2019-06" db="EMBL/GenBank/DDBJ databases">
        <title>New taxonomy in bacterial strain CC-CFT640, isolated from vineyard.</title>
        <authorList>
            <person name="Lin S.-Y."/>
            <person name="Tsai C.-F."/>
            <person name="Young C.-C."/>
        </authorList>
    </citation>
    <scope>NUCLEOTIDE SEQUENCE [LARGE SCALE GENOMIC DNA]</scope>
    <source>
        <strain evidence="2 3">CC-CFT640</strain>
    </source>
</reference>
<evidence type="ECO:0000313" key="3">
    <source>
        <dbReference type="Proteomes" id="UP000321638"/>
    </source>
</evidence>
<dbReference type="AlphaFoldDB" id="A0A5C8PGA7"/>
<dbReference type="SUPFAM" id="SSF54637">
    <property type="entry name" value="Thioesterase/thiol ester dehydrase-isomerase"/>
    <property type="match status" value="1"/>
</dbReference>
<dbReference type="EMBL" id="VDUZ01000031">
    <property type="protein sequence ID" value="TXL72710.1"/>
    <property type="molecule type" value="Genomic_DNA"/>
</dbReference>